<dbReference type="SUPFAM" id="SSF51120">
    <property type="entry name" value="beta-Roll"/>
    <property type="match status" value="3"/>
</dbReference>
<keyword evidence="1" id="KW-0732">Signal</keyword>
<organism evidence="2 3">
    <name type="scientific">Sphingomonas sabuli</name>
    <dbReference type="NCBI Taxonomy" id="2764186"/>
    <lineage>
        <taxon>Bacteria</taxon>
        <taxon>Pseudomonadati</taxon>
        <taxon>Pseudomonadota</taxon>
        <taxon>Alphaproteobacteria</taxon>
        <taxon>Sphingomonadales</taxon>
        <taxon>Sphingomonadaceae</taxon>
        <taxon>Sphingomonas</taxon>
    </lineage>
</organism>
<dbReference type="Pfam" id="PF00353">
    <property type="entry name" value="HemolysinCabind"/>
    <property type="match status" value="5"/>
</dbReference>
<accession>A0A7G9L2Z6</accession>
<dbReference type="InterPro" id="IPR001343">
    <property type="entry name" value="Hemolysn_Ca-bd"/>
</dbReference>
<dbReference type="PRINTS" id="PR00313">
    <property type="entry name" value="CABNDNGRPT"/>
</dbReference>
<dbReference type="Pfam" id="PF13517">
    <property type="entry name" value="FG-GAP_3"/>
    <property type="match status" value="2"/>
</dbReference>
<dbReference type="SUPFAM" id="SSF69318">
    <property type="entry name" value="Integrin alpha N-terminal domain"/>
    <property type="match status" value="1"/>
</dbReference>
<evidence type="ECO:0000256" key="1">
    <source>
        <dbReference type="ARBA" id="ARBA00022729"/>
    </source>
</evidence>
<dbReference type="InterPro" id="IPR011049">
    <property type="entry name" value="Serralysin-like_metalloprot_C"/>
</dbReference>
<dbReference type="InterPro" id="IPR018511">
    <property type="entry name" value="Hemolysin-typ_Ca-bd_CS"/>
</dbReference>
<dbReference type="KEGG" id="ssau:H8M03_01115"/>
<dbReference type="PROSITE" id="PS00330">
    <property type="entry name" value="HEMOLYSIN_CALCIUM"/>
    <property type="match status" value="2"/>
</dbReference>
<protein>
    <submittedName>
        <fullName evidence="2">VCBS repeat-containing protein</fullName>
    </submittedName>
</protein>
<dbReference type="Gene3D" id="2.150.10.10">
    <property type="entry name" value="Serralysin-like metalloprotease, C-terminal"/>
    <property type="match status" value="4"/>
</dbReference>
<dbReference type="PANTHER" id="PTHR44103">
    <property type="entry name" value="PROPROTEIN CONVERTASE P"/>
    <property type="match status" value="1"/>
</dbReference>
<dbReference type="EMBL" id="CP060697">
    <property type="protein sequence ID" value="QNM82995.1"/>
    <property type="molecule type" value="Genomic_DNA"/>
</dbReference>
<sequence>MPAPVLTDLDAEVVFSRPMITAVAQVIDTSLSFSDPDVDFNGAVVTVSSAGIGLAEDQFGIRNQGVGLGRISVVGTNVSYSGVVIGTYSGGVDGQTLRITLNASATNEAVEALLENLTYGNTSANPTPDRYIAINVIDAEGNDLNGGFTGGGFTQLEGAANPFNSLGSQQLSFLVTPTLFDYDNDGDQDIFTGGDDGRIRYLRNDGNGAFSLQVNAANPFNGVDIGQSASIVFLDLDGDGDRDAVIADGLDGRLVRYTNNGNGTFTAGGTLANRGNESLPRMSTYDVDSDGDQDLVVGGRDGAIAVYLNNLNNTLTVASNHPFSGVVLPTGSYPAPTFVDLDGDNDLDMVHGNSNGHFIFYRNSNGVFTQEDTFESPFWGLMAGQNTAPIFLDIDNDGDRDMIVGTTNTGLAGRIEVFRNDGVGWGQLVHVVIDPSAFWYGTPNADSFSAFTGDDWTIVGYESNDTLSGYTGNDVINGGSGVDAMAGGAGDDVFVVDNAGDTVTEFASEGTDQVRSSVSFTLSDNIENLTLISTGNVNGTGNALNNLILGNAGNNIIDGGDGADLMRGGQGDDTYYANQFGDRAVEANNAGNDTVFASINFRLANYVETLTLVGSAPLEGIGNGQANTINGNDGDNFIHGAGGADIMAGGAGSDIYVVENAGDQVIEGAVAGIDSVRSSVSFVLGANIEELVLTGAGVTNGTGNTLDNYILGNAAANILNGGAGNDNMIGGSGNDTLLGDTGADNLNGNNGTDALTGGAGQDAMSGGAGADFFIFANGDFGGATPATADRIRDFSRAEGDRIQLNAVDANSGVAGDQAFAFLGTAAFTGSAGQLRYEQIGSNTYLYGDTNGDRVADFAIRVDGLHSFVIGDFIL</sequence>
<dbReference type="AlphaFoldDB" id="A0A7G9L2Z6"/>
<reference evidence="2 3" key="1">
    <citation type="submission" date="2020-08" db="EMBL/GenBank/DDBJ databases">
        <title>Sphingomonas sp. sand1-3 16S ribosomal RNA gene Genome sequencing and assembly.</title>
        <authorList>
            <person name="Kang M."/>
        </authorList>
    </citation>
    <scope>NUCLEOTIDE SEQUENCE [LARGE SCALE GENOMIC DNA]</scope>
    <source>
        <strain evidence="3">sand1-3</strain>
    </source>
</reference>
<dbReference type="InterPro" id="IPR013517">
    <property type="entry name" value="FG-GAP"/>
</dbReference>
<dbReference type="Proteomes" id="UP000515861">
    <property type="component" value="Chromosome"/>
</dbReference>
<evidence type="ECO:0000313" key="2">
    <source>
        <dbReference type="EMBL" id="QNM82995.1"/>
    </source>
</evidence>
<keyword evidence="3" id="KW-1185">Reference proteome</keyword>
<proteinExistence type="predicted"/>
<dbReference type="InterPro" id="IPR028994">
    <property type="entry name" value="Integrin_alpha_N"/>
</dbReference>
<name>A0A7G9L2Z6_9SPHN</name>
<gene>
    <name evidence="2" type="ORF">H8M03_01115</name>
</gene>
<dbReference type="GO" id="GO:0005509">
    <property type="term" value="F:calcium ion binding"/>
    <property type="evidence" value="ECO:0007669"/>
    <property type="project" value="InterPro"/>
</dbReference>
<evidence type="ECO:0000313" key="3">
    <source>
        <dbReference type="Proteomes" id="UP000515861"/>
    </source>
</evidence>
<dbReference type="RefSeq" id="WP_187479950.1">
    <property type="nucleotide sequence ID" value="NZ_CP060697.1"/>
</dbReference>
<dbReference type="PANTHER" id="PTHR44103:SF1">
    <property type="entry name" value="PROPROTEIN CONVERTASE P"/>
    <property type="match status" value="1"/>
</dbReference>